<comment type="similarity">
    <text evidence="2 6">Belongs to the SURF1 family.</text>
</comment>
<protein>
    <recommendedName>
        <fullName evidence="6">SURF1-like protein</fullName>
    </recommendedName>
</protein>
<evidence type="ECO:0000256" key="2">
    <source>
        <dbReference type="ARBA" id="ARBA00007165"/>
    </source>
</evidence>
<sequence length="304" mass="31875">MTDPSARRRRWALTVLVGVLVAVGCVAAGVWQWHRHEQRAAAVDLVESNHDAEPVPVDALLAVGQPLDPRHAWRPVEVVGHYVDPQVLVRNRPVSGSPALHVVAPLVVDEGPLTGAVLLVDRGWVPPGDDGSGPTVADAPPGRTTLVARLRPLEAPSSRDAPAGQVQAISVPDVERALGGGPLPGPALGAYGTAVTEDGARPVGVAPLPRPATTLGTNMSYAFQWWVFAVGALAAPVLLIRREQRDGEQAAADNVVEPGAAVPPAGDVARRAPTRRQRRRPTAEEEEDALLDAQASGDVRVDGS</sequence>
<evidence type="ECO:0000313" key="8">
    <source>
        <dbReference type="EMBL" id="KGM12213.1"/>
    </source>
</evidence>
<keyword evidence="4 6" id="KW-1133">Transmembrane helix</keyword>
<feature type="transmembrane region" description="Helical" evidence="6">
    <location>
        <begin position="223"/>
        <end position="240"/>
    </location>
</feature>
<dbReference type="PROSITE" id="PS51257">
    <property type="entry name" value="PROKAR_LIPOPROTEIN"/>
    <property type="match status" value="1"/>
</dbReference>
<organism evidence="8 9">
    <name type="scientific">Cellulomonas carbonis T26</name>
    <dbReference type="NCBI Taxonomy" id="947969"/>
    <lineage>
        <taxon>Bacteria</taxon>
        <taxon>Bacillati</taxon>
        <taxon>Actinomycetota</taxon>
        <taxon>Actinomycetes</taxon>
        <taxon>Micrococcales</taxon>
        <taxon>Cellulomonadaceae</taxon>
        <taxon>Cellulomonas</taxon>
    </lineage>
</organism>
<dbReference type="PROSITE" id="PS50895">
    <property type="entry name" value="SURF1"/>
    <property type="match status" value="1"/>
</dbReference>
<dbReference type="CDD" id="cd06662">
    <property type="entry name" value="SURF1"/>
    <property type="match status" value="1"/>
</dbReference>
<dbReference type="PANTHER" id="PTHR23427:SF2">
    <property type="entry name" value="SURFEIT LOCUS PROTEIN 1"/>
    <property type="match status" value="1"/>
</dbReference>
<proteinExistence type="inferred from homology"/>
<reference evidence="8 9" key="1">
    <citation type="submission" date="2013-08" db="EMBL/GenBank/DDBJ databases">
        <title>Genome sequencing of Cellulomonas carbonis T26.</title>
        <authorList>
            <person name="Chen F."/>
            <person name="Li Y."/>
            <person name="Wang G."/>
        </authorList>
    </citation>
    <scope>NUCLEOTIDE SEQUENCE [LARGE SCALE GENOMIC DNA]</scope>
    <source>
        <strain evidence="8 9">T26</strain>
    </source>
</reference>
<gene>
    <name evidence="8" type="ORF">N868_00885</name>
</gene>
<dbReference type="EMBL" id="AXCY01000007">
    <property type="protein sequence ID" value="KGM12213.1"/>
    <property type="molecule type" value="Genomic_DNA"/>
</dbReference>
<feature type="region of interest" description="Disordered" evidence="7">
    <location>
        <begin position="250"/>
        <end position="304"/>
    </location>
</feature>
<dbReference type="PANTHER" id="PTHR23427">
    <property type="entry name" value="SURFEIT LOCUS PROTEIN"/>
    <property type="match status" value="1"/>
</dbReference>
<keyword evidence="3 6" id="KW-0812">Transmembrane</keyword>
<comment type="caution">
    <text evidence="6">Lacks conserved residue(s) required for the propagation of feature annotation.</text>
</comment>
<keyword evidence="5 6" id="KW-0472">Membrane</keyword>
<name>A0A0A0BUZ9_9CELL</name>
<evidence type="ECO:0000256" key="1">
    <source>
        <dbReference type="ARBA" id="ARBA00004370"/>
    </source>
</evidence>
<feature type="compositionally biased region" description="Low complexity" evidence="7">
    <location>
        <begin position="255"/>
        <end position="267"/>
    </location>
</feature>
<evidence type="ECO:0000256" key="4">
    <source>
        <dbReference type="ARBA" id="ARBA00022989"/>
    </source>
</evidence>
<dbReference type="Pfam" id="PF02104">
    <property type="entry name" value="SURF1"/>
    <property type="match status" value="1"/>
</dbReference>
<evidence type="ECO:0000313" key="9">
    <source>
        <dbReference type="Proteomes" id="UP000029839"/>
    </source>
</evidence>
<dbReference type="InterPro" id="IPR045214">
    <property type="entry name" value="Surf1/Surf4"/>
</dbReference>
<dbReference type="RefSeq" id="WP_043602937.1">
    <property type="nucleotide sequence ID" value="NZ_AXCY01000007.1"/>
</dbReference>
<dbReference type="AlphaFoldDB" id="A0A0A0BUZ9"/>
<keyword evidence="6" id="KW-1003">Cell membrane</keyword>
<evidence type="ECO:0000256" key="3">
    <source>
        <dbReference type="ARBA" id="ARBA00022692"/>
    </source>
</evidence>
<evidence type="ECO:0000256" key="7">
    <source>
        <dbReference type="SAM" id="MobiDB-lite"/>
    </source>
</evidence>
<comment type="subcellular location">
    <subcellularLocation>
        <location evidence="6">Cell membrane</location>
        <topology evidence="6">Multi-pass membrane protein</topology>
    </subcellularLocation>
    <subcellularLocation>
        <location evidence="1">Membrane</location>
    </subcellularLocation>
</comment>
<keyword evidence="9" id="KW-1185">Reference proteome</keyword>
<evidence type="ECO:0000256" key="5">
    <source>
        <dbReference type="ARBA" id="ARBA00023136"/>
    </source>
</evidence>
<reference evidence="8 9" key="2">
    <citation type="journal article" date="2015" name="Stand. Genomic Sci.">
        <title>Draft genome sequence of Cellulomonas carbonis T26(T) and comparative analysis of six Cellulomonas genomes.</title>
        <authorList>
            <person name="Zhuang W."/>
            <person name="Zhang S."/>
            <person name="Xia X."/>
            <person name="Wang G."/>
        </authorList>
    </citation>
    <scope>NUCLEOTIDE SEQUENCE [LARGE SCALE GENOMIC DNA]</scope>
    <source>
        <strain evidence="8 9">T26</strain>
    </source>
</reference>
<dbReference type="GO" id="GO:0005886">
    <property type="term" value="C:plasma membrane"/>
    <property type="evidence" value="ECO:0007669"/>
    <property type="project" value="UniProtKB-SubCell"/>
</dbReference>
<comment type="caution">
    <text evidence="8">The sequence shown here is derived from an EMBL/GenBank/DDBJ whole genome shotgun (WGS) entry which is preliminary data.</text>
</comment>
<evidence type="ECO:0000256" key="6">
    <source>
        <dbReference type="RuleBase" id="RU363076"/>
    </source>
</evidence>
<dbReference type="Proteomes" id="UP000029839">
    <property type="component" value="Unassembled WGS sequence"/>
</dbReference>
<accession>A0A0A0BUZ9</accession>
<dbReference type="InterPro" id="IPR002994">
    <property type="entry name" value="Surf1/Shy1"/>
</dbReference>
<dbReference type="OrthoDB" id="9807214at2"/>